<dbReference type="RefSeq" id="XP_014640739.1">
    <property type="nucleotide sequence ID" value="XM_014785253.1"/>
</dbReference>
<evidence type="ECO:0000313" key="3">
    <source>
        <dbReference type="RefSeq" id="XP_014640739.1"/>
    </source>
</evidence>
<organism evidence="2 3">
    <name type="scientific">Ceratotherium simum simum</name>
    <name type="common">Southern white rhinoceros</name>
    <dbReference type="NCBI Taxonomy" id="73337"/>
    <lineage>
        <taxon>Eukaryota</taxon>
        <taxon>Metazoa</taxon>
        <taxon>Chordata</taxon>
        <taxon>Craniata</taxon>
        <taxon>Vertebrata</taxon>
        <taxon>Euteleostomi</taxon>
        <taxon>Mammalia</taxon>
        <taxon>Eutheria</taxon>
        <taxon>Laurasiatheria</taxon>
        <taxon>Perissodactyla</taxon>
        <taxon>Rhinocerotidae</taxon>
        <taxon>Ceratotherium</taxon>
    </lineage>
</organism>
<gene>
    <name evidence="3" type="primary">LOC106801411</name>
</gene>
<dbReference type="Proteomes" id="UP000694910">
    <property type="component" value="Unplaced"/>
</dbReference>
<feature type="chain" id="PRO_5046178746" evidence="1">
    <location>
        <begin position="30"/>
        <end position="87"/>
    </location>
</feature>
<dbReference type="GeneID" id="106801411"/>
<name>A0ABM1CMF8_CERSS</name>
<feature type="signal peptide" evidence="1">
    <location>
        <begin position="1"/>
        <end position="29"/>
    </location>
</feature>
<reference evidence="3" key="1">
    <citation type="submission" date="2025-08" db="UniProtKB">
        <authorList>
            <consortium name="RefSeq"/>
        </authorList>
    </citation>
    <scope>IDENTIFICATION</scope>
</reference>
<evidence type="ECO:0000313" key="2">
    <source>
        <dbReference type="Proteomes" id="UP000694910"/>
    </source>
</evidence>
<keyword evidence="1" id="KW-0732">Signal</keyword>
<accession>A0ABM1CMF8</accession>
<protein>
    <submittedName>
        <fullName evidence="3">Porimin-like</fullName>
    </submittedName>
</protein>
<keyword evidence="2" id="KW-1185">Reference proteome</keyword>
<proteinExistence type="predicted"/>
<evidence type="ECO:0000256" key="1">
    <source>
        <dbReference type="SAM" id="SignalP"/>
    </source>
</evidence>
<sequence length="87" mass="9355">MGLGTRGGWAVLMLGALLLLALLKVAVDSSDSGGSPNSTVKSVLLQNSSATPPGEFKKVQEMDFHLSRTHKVILASKVHQSWYTELF</sequence>